<protein>
    <submittedName>
        <fullName evidence="3">DUF2752 domain-containing protein</fullName>
    </submittedName>
</protein>
<feature type="transmembrane region" description="Helical" evidence="2">
    <location>
        <begin position="48"/>
        <end position="67"/>
    </location>
</feature>
<reference evidence="3 4" key="1">
    <citation type="submission" date="2024-10" db="EMBL/GenBank/DDBJ databases">
        <title>The Natural Products Discovery Center: Release of the First 8490 Sequenced Strains for Exploring Actinobacteria Biosynthetic Diversity.</title>
        <authorList>
            <person name="Kalkreuter E."/>
            <person name="Kautsar S.A."/>
            <person name="Yang D."/>
            <person name="Bader C.D."/>
            <person name="Teijaro C.N."/>
            <person name="Fluegel L."/>
            <person name="Davis C.M."/>
            <person name="Simpson J.R."/>
            <person name="Lauterbach L."/>
            <person name="Steele A.D."/>
            <person name="Gui C."/>
            <person name="Meng S."/>
            <person name="Li G."/>
            <person name="Viehrig K."/>
            <person name="Ye F."/>
            <person name="Su P."/>
            <person name="Kiefer A.F."/>
            <person name="Nichols A."/>
            <person name="Cepeda A.J."/>
            <person name="Yan W."/>
            <person name="Fan B."/>
            <person name="Jiang Y."/>
            <person name="Adhikari A."/>
            <person name="Zheng C.-J."/>
            <person name="Schuster L."/>
            <person name="Cowan T.M."/>
            <person name="Smanski M.J."/>
            <person name="Chevrette M.G."/>
            <person name="De Carvalho L.P.S."/>
            <person name="Shen B."/>
        </authorList>
    </citation>
    <scope>NUCLEOTIDE SEQUENCE [LARGE SCALE GENOMIC DNA]</scope>
    <source>
        <strain evidence="3 4">NPDC053346</strain>
    </source>
</reference>
<feature type="transmembrane region" description="Helical" evidence="2">
    <location>
        <begin position="114"/>
        <end position="135"/>
    </location>
</feature>
<dbReference type="RefSeq" id="WP_399615495.1">
    <property type="nucleotide sequence ID" value="NZ_JBITYT010000006.1"/>
</dbReference>
<name>A0ABW8CTE0_STRBI</name>
<keyword evidence="4" id="KW-1185">Reference proteome</keyword>
<dbReference type="Pfam" id="PF10825">
    <property type="entry name" value="DUF2752"/>
    <property type="match status" value="1"/>
</dbReference>
<evidence type="ECO:0000256" key="2">
    <source>
        <dbReference type="SAM" id="Phobius"/>
    </source>
</evidence>
<feature type="region of interest" description="Disordered" evidence="1">
    <location>
        <begin position="1"/>
        <end position="44"/>
    </location>
</feature>
<feature type="transmembrane region" description="Helical" evidence="2">
    <location>
        <begin position="147"/>
        <end position="165"/>
    </location>
</feature>
<organism evidence="3 4">
    <name type="scientific">Streptomyces bikiniensis</name>
    <dbReference type="NCBI Taxonomy" id="1896"/>
    <lineage>
        <taxon>Bacteria</taxon>
        <taxon>Bacillati</taxon>
        <taxon>Actinomycetota</taxon>
        <taxon>Actinomycetes</taxon>
        <taxon>Kitasatosporales</taxon>
        <taxon>Streptomycetaceae</taxon>
        <taxon>Streptomyces</taxon>
    </lineage>
</organism>
<accession>A0ABW8CTE0</accession>
<dbReference type="InterPro" id="IPR021215">
    <property type="entry name" value="DUF2752"/>
</dbReference>
<feature type="compositionally biased region" description="Pro residues" evidence="1">
    <location>
        <begin position="18"/>
        <end position="41"/>
    </location>
</feature>
<comment type="caution">
    <text evidence="3">The sequence shown here is derived from an EMBL/GenBank/DDBJ whole genome shotgun (WGS) entry which is preliminary data.</text>
</comment>
<sequence length="173" mass="17812">MPVPAPQGGAPDSRPRPETAPPPSGTPWPGFPAPPSPPAPPRSRARRLLAPVATLAGVAAAFAYVGAVDPNEPGHYPVCPLLRFTGVYCPGCGGLRSAHAFAHGDLPAALGANALAVVGYGVFAVLTVLWLVRAYRGVPVRLAVPPNWWWGIGAVLALFTLLRNLPLGSALAP</sequence>
<dbReference type="EMBL" id="JBITYT010000006">
    <property type="protein sequence ID" value="MFI9120838.1"/>
    <property type="molecule type" value="Genomic_DNA"/>
</dbReference>
<keyword evidence="2" id="KW-1133">Transmembrane helix</keyword>
<gene>
    <name evidence="3" type="ORF">ACIGW0_15790</name>
</gene>
<evidence type="ECO:0000313" key="3">
    <source>
        <dbReference type="EMBL" id="MFI9120838.1"/>
    </source>
</evidence>
<evidence type="ECO:0000256" key="1">
    <source>
        <dbReference type="SAM" id="MobiDB-lite"/>
    </source>
</evidence>
<keyword evidence="2" id="KW-0812">Transmembrane</keyword>
<evidence type="ECO:0000313" key="4">
    <source>
        <dbReference type="Proteomes" id="UP001614391"/>
    </source>
</evidence>
<keyword evidence="2" id="KW-0472">Membrane</keyword>
<dbReference type="Proteomes" id="UP001614391">
    <property type="component" value="Unassembled WGS sequence"/>
</dbReference>
<proteinExistence type="predicted"/>